<keyword evidence="2" id="KW-1003">Cell membrane</keyword>
<evidence type="ECO:0000256" key="6">
    <source>
        <dbReference type="SAM" id="Phobius"/>
    </source>
</evidence>
<feature type="transmembrane region" description="Helical" evidence="6">
    <location>
        <begin position="249"/>
        <end position="273"/>
    </location>
</feature>
<evidence type="ECO:0000313" key="7">
    <source>
        <dbReference type="EMBL" id="CAA6807614.1"/>
    </source>
</evidence>
<feature type="transmembrane region" description="Helical" evidence="6">
    <location>
        <begin position="12"/>
        <end position="31"/>
    </location>
</feature>
<gene>
    <name evidence="7" type="ORF">HELGO_WM13254</name>
</gene>
<protein>
    <submittedName>
        <fullName evidence="7">Polysaccharide biosynthesis family protein</fullName>
    </submittedName>
</protein>
<feature type="transmembrane region" description="Helical" evidence="6">
    <location>
        <begin position="294"/>
        <end position="315"/>
    </location>
</feature>
<dbReference type="AlphaFoldDB" id="A0A6S6SSJ7"/>
<dbReference type="GO" id="GO:0005886">
    <property type="term" value="C:plasma membrane"/>
    <property type="evidence" value="ECO:0007669"/>
    <property type="project" value="UniProtKB-SubCell"/>
</dbReference>
<feature type="transmembrane region" description="Helical" evidence="6">
    <location>
        <begin position="216"/>
        <end position="237"/>
    </location>
</feature>
<reference evidence="7" key="1">
    <citation type="submission" date="2020-01" db="EMBL/GenBank/DDBJ databases">
        <authorList>
            <person name="Meier V. D."/>
            <person name="Meier V D."/>
        </authorList>
    </citation>
    <scope>NUCLEOTIDE SEQUENCE</scope>
    <source>
        <strain evidence="7">HLG_WM_MAG_05</strain>
    </source>
</reference>
<dbReference type="EMBL" id="CACVAU010000026">
    <property type="protein sequence ID" value="CAA6807614.1"/>
    <property type="molecule type" value="Genomic_DNA"/>
</dbReference>
<keyword evidence="3 6" id="KW-0812">Transmembrane</keyword>
<keyword evidence="5 6" id="KW-0472">Membrane</keyword>
<dbReference type="InterPro" id="IPR050833">
    <property type="entry name" value="Poly_Biosynth_Transport"/>
</dbReference>
<feature type="transmembrane region" description="Helical" evidence="6">
    <location>
        <begin position="43"/>
        <end position="64"/>
    </location>
</feature>
<evidence type="ECO:0000256" key="3">
    <source>
        <dbReference type="ARBA" id="ARBA00022692"/>
    </source>
</evidence>
<evidence type="ECO:0000256" key="5">
    <source>
        <dbReference type="ARBA" id="ARBA00023136"/>
    </source>
</evidence>
<evidence type="ECO:0000256" key="2">
    <source>
        <dbReference type="ARBA" id="ARBA00022475"/>
    </source>
</evidence>
<feature type="transmembrane region" description="Helical" evidence="6">
    <location>
        <begin position="176"/>
        <end position="196"/>
    </location>
</feature>
<name>A0A6S6SSJ7_9BACT</name>
<dbReference type="PANTHER" id="PTHR30250:SF11">
    <property type="entry name" value="O-ANTIGEN TRANSPORTER-RELATED"/>
    <property type="match status" value="1"/>
</dbReference>
<feature type="transmembrane region" description="Helical" evidence="6">
    <location>
        <begin position="364"/>
        <end position="383"/>
    </location>
</feature>
<dbReference type="PANTHER" id="PTHR30250">
    <property type="entry name" value="PST FAMILY PREDICTED COLANIC ACID TRANSPORTER"/>
    <property type="match status" value="1"/>
</dbReference>
<feature type="transmembrane region" description="Helical" evidence="6">
    <location>
        <begin position="114"/>
        <end position="135"/>
    </location>
</feature>
<sequence>MNWFINLVKNEALIYSIMIKVTQMTSGLIIMKLLSSHLSKSEFGYYALMMALLGLISMLPFAALDHGVLRFTVEYRKRISHFFSNVVGMYLFFILLYSTAILLSHLFFNYESKLALLLLLIPFLILPSILFNLLTWFENALENQKKFAFMLFLDFVLKVGGIGILILFNLLSTESIMILFMLSYALIFLFASKDIFKFKMLEKEEMKKIFFKILPYAYPIMIWGVFVWAQGMVYRWYLEFFSSKEDVASFAIISALAILPVTALTGILGTYLLPKLFRRNENELDDKSKIFKQVLKALFYVLGILTAMWLFINIFQKEIVSILTDAKYASESWMLPYMFLAMMVYAIGNILAYMIYVKKETKDLLLANILPGLFALTVGYYLIKTYALNGALITFCCTYVLTGTLNTFIVLKNQRKVQHAE</sequence>
<keyword evidence="4 6" id="KW-1133">Transmembrane helix</keyword>
<accession>A0A6S6SSJ7</accession>
<feature type="transmembrane region" description="Helical" evidence="6">
    <location>
        <begin position="335"/>
        <end position="357"/>
    </location>
</feature>
<comment type="subcellular location">
    <subcellularLocation>
        <location evidence="1">Cell membrane</location>
        <topology evidence="1">Multi-pass membrane protein</topology>
    </subcellularLocation>
</comment>
<evidence type="ECO:0000256" key="1">
    <source>
        <dbReference type="ARBA" id="ARBA00004651"/>
    </source>
</evidence>
<feature type="transmembrane region" description="Helical" evidence="6">
    <location>
        <begin position="85"/>
        <end position="108"/>
    </location>
</feature>
<feature type="transmembrane region" description="Helical" evidence="6">
    <location>
        <begin position="147"/>
        <end position="170"/>
    </location>
</feature>
<feature type="transmembrane region" description="Helical" evidence="6">
    <location>
        <begin position="389"/>
        <end position="411"/>
    </location>
</feature>
<proteinExistence type="predicted"/>
<evidence type="ECO:0000256" key="4">
    <source>
        <dbReference type="ARBA" id="ARBA00022989"/>
    </source>
</evidence>
<organism evidence="7">
    <name type="scientific">uncultured Sulfurovum sp</name>
    <dbReference type="NCBI Taxonomy" id="269237"/>
    <lineage>
        <taxon>Bacteria</taxon>
        <taxon>Pseudomonadati</taxon>
        <taxon>Campylobacterota</taxon>
        <taxon>Epsilonproteobacteria</taxon>
        <taxon>Campylobacterales</taxon>
        <taxon>Sulfurovaceae</taxon>
        <taxon>Sulfurovum</taxon>
        <taxon>environmental samples</taxon>
    </lineage>
</organism>